<keyword evidence="1" id="KW-0539">Nucleus</keyword>
<dbReference type="PROSITE" id="PS50048">
    <property type="entry name" value="ZN2_CY6_FUNGAL_2"/>
    <property type="match status" value="1"/>
</dbReference>
<feature type="domain" description="Zn(2)-C6 fungal-type" evidence="4">
    <location>
        <begin position="10"/>
        <end position="39"/>
    </location>
</feature>
<proteinExistence type="predicted"/>
<dbReference type="GO" id="GO:0008270">
    <property type="term" value="F:zinc ion binding"/>
    <property type="evidence" value="ECO:0007669"/>
    <property type="project" value="InterPro"/>
</dbReference>
<evidence type="ECO:0000256" key="2">
    <source>
        <dbReference type="SAM" id="Coils"/>
    </source>
</evidence>
<accession>A0A0L0N816</accession>
<dbReference type="SUPFAM" id="SSF57701">
    <property type="entry name" value="Zn2/Cys6 DNA-binding domain"/>
    <property type="match status" value="1"/>
</dbReference>
<dbReference type="Pfam" id="PF00172">
    <property type="entry name" value="Zn_clus"/>
    <property type="match status" value="1"/>
</dbReference>
<feature type="region of interest" description="Disordered" evidence="3">
    <location>
        <begin position="52"/>
        <end position="105"/>
    </location>
</feature>
<comment type="caution">
    <text evidence="5">The sequence shown here is derived from an EMBL/GenBank/DDBJ whole genome shotgun (WGS) entry which is preliminary data.</text>
</comment>
<dbReference type="GO" id="GO:0000981">
    <property type="term" value="F:DNA-binding transcription factor activity, RNA polymerase II-specific"/>
    <property type="evidence" value="ECO:0007669"/>
    <property type="project" value="InterPro"/>
</dbReference>
<protein>
    <recommendedName>
        <fullName evidence="4">Zn(2)-C6 fungal-type domain-containing protein</fullName>
    </recommendedName>
</protein>
<dbReference type="InterPro" id="IPR053175">
    <property type="entry name" value="DHMBA_Reg_Transcription_Factor"/>
</dbReference>
<organism evidence="5 6">
    <name type="scientific">Tolypocladium ophioglossoides (strain CBS 100239)</name>
    <name type="common">Snaketongue truffleclub</name>
    <name type="synonym">Elaphocordyceps ophioglossoides</name>
    <dbReference type="NCBI Taxonomy" id="1163406"/>
    <lineage>
        <taxon>Eukaryota</taxon>
        <taxon>Fungi</taxon>
        <taxon>Dikarya</taxon>
        <taxon>Ascomycota</taxon>
        <taxon>Pezizomycotina</taxon>
        <taxon>Sordariomycetes</taxon>
        <taxon>Hypocreomycetidae</taxon>
        <taxon>Hypocreales</taxon>
        <taxon>Ophiocordycipitaceae</taxon>
        <taxon>Tolypocladium</taxon>
    </lineage>
</organism>
<dbReference type="Gene3D" id="4.10.240.10">
    <property type="entry name" value="Zn(2)-C6 fungal-type DNA-binding domain"/>
    <property type="match status" value="1"/>
</dbReference>
<dbReference type="SMART" id="SM00066">
    <property type="entry name" value="GAL4"/>
    <property type="match status" value="1"/>
</dbReference>
<evidence type="ECO:0000256" key="3">
    <source>
        <dbReference type="SAM" id="MobiDB-lite"/>
    </source>
</evidence>
<dbReference type="OrthoDB" id="4491390at2759"/>
<dbReference type="Proteomes" id="UP000036947">
    <property type="component" value="Unassembled WGS sequence"/>
</dbReference>
<evidence type="ECO:0000313" key="6">
    <source>
        <dbReference type="Proteomes" id="UP000036947"/>
    </source>
</evidence>
<sequence>MPNTGKPSQDCHLCRQRRVKCDLGRPGCQRCVKYGVECTGYRDQTELVFRNANPSTVKKRKKRTAKRDDAEANAASSSHSSGSTTPAASTHGELSSPPIFSHSTDLIPNPKRPDSLWVTLPPSLSEHWTSHSVPILLNVYSTLDFLNNAYRANPRDGPLVWAAHLFSRTYVTNIRYPTSMHKDSEAETQRELGTYLGRTLSSVGAALKSSQGAFRDDVLATVWILANYELLVGSLSRMEPLSPWHLHARGLYSLLKARGNALLYSDAGRTAFWPCYNMVQIQALVSNTECPPESDEWLGIIRNNLQDGEAYSLHVSIFITKCAHVQARILAILRLCDFRAAESEYQTLVSQFTEAEEELDEHLAASNRYSHDLDSYMNNLYSSAIVKGYHYIQLLANFLTHYPASKLSLEDLGAQRARCLQKTRRAAQDIINSVPWILGPLACGKDKSPKVLFDAMKMIWPLTSVYVLSTTLPEQKSEAEAALIFIGKEIGVRQALNTYPGRFPLPLEAEQPLGVVGPDSSPWAEEVG</sequence>
<dbReference type="AlphaFoldDB" id="A0A0L0N816"/>
<keyword evidence="6" id="KW-1185">Reference proteome</keyword>
<name>A0A0L0N816_TOLOC</name>
<evidence type="ECO:0000256" key="1">
    <source>
        <dbReference type="ARBA" id="ARBA00023242"/>
    </source>
</evidence>
<dbReference type="InterPro" id="IPR001138">
    <property type="entry name" value="Zn2Cys6_DnaBD"/>
</dbReference>
<dbReference type="PANTHER" id="PTHR38791:SF5">
    <property type="entry name" value="TRANSCRIPTION FACTOR DBAG-RELATED"/>
    <property type="match status" value="1"/>
</dbReference>
<reference evidence="5 6" key="1">
    <citation type="journal article" date="2015" name="BMC Genomics">
        <title>The genome of the truffle-parasite Tolypocladium ophioglossoides and the evolution of antifungal peptaibiotics.</title>
        <authorList>
            <person name="Quandt C.A."/>
            <person name="Bushley K.E."/>
            <person name="Spatafora J.W."/>
        </authorList>
    </citation>
    <scope>NUCLEOTIDE SEQUENCE [LARGE SCALE GENOMIC DNA]</scope>
    <source>
        <strain evidence="5 6">CBS 100239</strain>
    </source>
</reference>
<feature type="compositionally biased region" description="Low complexity" evidence="3">
    <location>
        <begin position="72"/>
        <end position="90"/>
    </location>
</feature>
<gene>
    <name evidence="5" type="ORF">TOPH_05164</name>
</gene>
<dbReference type="CDD" id="cd00067">
    <property type="entry name" value="GAL4"/>
    <property type="match status" value="1"/>
</dbReference>
<keyword evidence="2" id="KW-0175">Coiled coil</keyword>
<dbReference type="InterPro" id="IPR036864">
    <property type="entry name" value="Zn2-C6_fun-type_DNA-bd_sf"/>
</dbReference>
<dbReference type="EMBL" id="LFRF01000014">
    <property type="protein sequence ID" value="KND90283.1"/>
    <property type="molecule type" value="Genomic_DNA"/>
</dbReference>
<feature type="coiled-coil region" evidence="2">
    <location>
        <begin position="338"/>
        <end position="365"/>
    </location>
</feature>
<evidence type="ECO:0000313" key="5">
    <source>
        <dbReference type="EMBL" id="KND90283.1"/>
    </source>
</evidence>
<dbReference type="PANTHER" id="PTHR38791">
    <property type="entry name" value="ZN(II)2CYS6 TRANSCRIPTION FACTOR (EUROFUNG)-RELATED-RELATED"/>
    <property type="match status" value="1"/>
</dbReference>
<evidence type="ECO:0000259" key="4">
    <source>
        <dbReference type="PROSITE" id="PS50048"/>
    </source>
</evidence>